<evidence type="ECO:0000256" key="5">
    <source>
        <dbReference type="ARBA" id="ARBA00022792"/>
    </source>
</evidence>
<comment type="subcellular location">
    <subcellularLocation>
        <location evidence="1">Mitochondrion inner membrane</location>
        <topology evidence="1">Multi-pass membrane protein</topology>
    </subcellularLocation>
</comment>
<evidence type="ECO:0000256" key="6">
    <source>
        <dbReference type="ARBA" id="ARBA00022927"/>
    </source>
</evidence>
<comment type="caution">
    <text evidence="11">The sequence shown here is derived from an EMBL/GenBank/DDBJ whole genome shotgun (WGS) entry which is preliminary data.</text>
</comment>
<comment type="similarity">
    <text evidence="2">Belongs to the Tim17/Tim22/Tim23 family.</text>
</comment>
<evidence type="ECO:0000313" key="11">
    <source>
        <dbReference type="EMBL" id="CCI48609.1"/>
    </source>
</evidence>
<evidence type="ECO:0000256" key="3">
    <source>
        <dbReference type="ARBA" id="ARBA00022448"/>
    </source>
</evidence>
<sequence length="423" mass="47790">MHGIEEAFLQCEWELALEKSRNWLENYFSDSPTASDSELSCNQILRMYIDCIIETDKTSEIKQAFEILSKKKIDALLRTKFTIKAKSEMESLMRVLRKELDKNPNKENRWNYFEAIKMRSDHFETFGISEYALRVDIQKDPWLHEVSKEILTKRCIKSTTRLKHQHIVSQSECDKSLILKSASTISKWLHSRNPKWLVIICLMFLYFHTKRLKTTLSINYTSIRNRYPTDISNVAGAYPIKSIHNHSPSWIVSFHRHLLTTYNLMEREPCPFRIVEDTGGGFFFGAVLGSGWYMFKGARNSPSGQRFRGALYNAKMRTPVLAGGFAVWGLLFSSYDCSFEALRRKEDPWNSILAGAATGATLAARAGPRAAAGQAVIGGVLLAAIEGVGIMVQEMLAPRPEAVAGGGGLPFVDEESKLAPPSF</sequence>
<evidence type="ECO:0000256" key="10">
    <source>
        <dbReference type="ARBA" id="ARBA00023136"/>
    </source>
</evidence>
<dbReference type="PANTHER" id="PTHR10485:SF0">
    <property type="entry name" value="AT05822P-RELATED"/>
    <property type="match status" value="1"/>
</dbReference>
<evidence type="ECO:0000256" key="2">
    <source>
        <dbReference type="ARBA" id="ARBA00008444"/>
    </source>
</evidence>
<gene>
    <name evidence="11" type="ORF">BN9_097870</name>
</gene>
<keyword evidence="12" id="KW-1185">Reference proteome</keyword>
<reference evidence="11 12" key="1">
    <citation type="submission" date="2012-05" db="EMBL/GenBank/DDBJ databases">
        <title>Recombination and specialization in a pathogen metapopulation.</title>
        <authorList>
            <person name="Gardiner A."/>
            <person name="Kemen E."/>
            <person name="Schultz-Larsen T."/>
            <person name="MacLean D."/>
            <person name="Van Oosterhout C."/>
            <person name="Jones J.D.G."/>
        </authorList>
    </citation>
    <scope>NUCLEOTIDE SEQUENCE [LARGE SCALE GENOMIC DNA]</scope>
    <source>
        <strain evidence="11 12">Ac Nc2</strain>
    </source>
</reference>
<evidence type="ECO:0000256" key="7">
    <source>
        <dbReference type="ARBA" id="ARBA00022989"/>
    </source>
</evidence>
<dbReference type="Pfam" id="PF02466">
    <property type="entry name" value="Tim17"/>
    <property type="match status" value="1"/>
</dbReference>
<keyword evidence="9" id="KW-0496">Mitochondrion</keyword>
<organism evidence="11 12">
    <name type="scientific">Albugo candida</name>
    <dbReference type="NCBI Taxonomy" id="65357"/>
    <lineage>
        <taxon>Eukaryota</taxon>
        <taxon>Sar</taxon>
        <taxon>Stramenopiles</taxon>
        <taxon>Oomycota</taxon>
        <taxon>Peronosporomycetes</taxon>
        <taxon>Albuginales</taxon>
        <taxon>Albuginaceae</taxon>
        <taxon>Albugo</taxon>
    </lineage>
</organism>
<evidence type="ECO:0000256" key="4">
    <source>
        <dbReference type="ARBA" id="ARBA00022692"/>
    </source>
</evidence>
<dbReference type="GO" id="GO:0008320">
    <property type="term" value="F:protein transmembrane transporter activity"/>
    <property type="evidence" value="ECO:0007669"/>
    <property type="project" value="TreeGrafter"/>
</dbReference>
<keyword evidence="4" id="KW-0812">Transmembrane</keyword>
<dbReference type="OrthoDB" id="2261329at2759"/>
<keyword evidence="5" id="KW-0999">Mitochondrion inner membrane</keyword>
<dbReference type="GO" id="GO:0030150">
    <property type="term" value="P:protein import into mitochondrial matrix"/>
    <property type="evidence" value="ECO:0007669"/>
    <property type="project" value="TreeGrafter"/>
</dbReference>
<evidence type="ECO:0000256" key="1">
    <source>
        <dbReference type="ARBA" id="ARBA00004448"/>
    </source>
</evidence>
<protein>
    <submittedName>
        <fullName evidence="11">Uncharacterized protein</fullName>
    </submittedName>
</protein>
<dbReference type="PANTHER" id="PTHR10485">
    <property type="entry name" value="MITOCHONDRIAL IMPORT INNER MEMBRANE TRANSLOCASE SUBUNIT TIM-17"/>
    <property type="match status" value="1"/>
</dbReference>
<keyword evidence="8" id="KW-0811">Translocation</keyword>
<keyword evidence="6" id="KW-0653">Protein transport</keyword>
<dbReference type="EMBL" id="CAIX01000238">
    <property type="protein sequence ID" value="CCI48609.1"/>
    <property type="molecule type" value="Genomic_DNA"/>
</dbReference>
<dbReference type="AlphaFoldDB" id="A0A024GP93"/>
<dbReference type="InParanoid" id="A0A024GP93"/>
<dbReference type="GO" id="GO:0005744">
    <property type="term" value="C:TIM23 mitochondrial import inner membrane translocase complex"/>
    <property type="evidence" value="ECO:0007669"/>
    <property type="project" value="TreeGrafter"/>
</dbReference>
<evidence type="ECO:0000256" key="9">
    <source>
        <dbReference type="ARBA" id="ARBA00023128"/>
    </source>
</evidence>
<dbReference type="STRING" id="65357.A0A024GP93"/>
<name>A0A024GP93_9STRA</name>
<evidence type="ECO:0000313" key="12">
    <source>
        <dbReference type="Proteomes" id="UP000053237"/>
    </source>
</evidence>
<accession>A0A024GP93</accession>
<evidence type="ECO:0000256" key="8">
    <source>
        <dbReference type="ARBA" id="ARBA00023010"/>
    </source>
</evidence>
<keyword evidence="7" id="KW-1133">Transmembrane helix</keyword>
<proteinExistence type="inferred from homology"/>
<dbReference type="Proteomes" id="UP000053237">
    <property type="component" value="Unassembled WGS sequence"/>
</dbReference>
<keyword evidence="3" id="KW-0813">Transport</keyword>
<keyword evidence="10" id="KW-0472">Membrane</keyword>